<dbReference type="Proteomes" id="UP001322664">
    <property type="component" value="Chromosome"/>
</dbReference>
<evidence type="ECO:0000259" key="2">
    <source>
        <dbReference type="Pfam" id="PF08346"/>
    </source>
</evidence>
<evidence type="ECO:0000313" key="4">
    <source>
        <dbReference type="Proteomes" id="UP001322664"/>
    </source>
</evidence>
<reference evidence="3 4" key="1">
    <citation type="submission" date="2023-09" db="EMBL/GenBank/DDBJ databases">
        <authorList>
            <person name="Page C.A."/>
            <person name="Perez-Diaz I.M."/>
        </authorList>
    </citation>
    <scope>NUCLEOTIDE SEQUENCE [LARGE SCALE GENOMIC DNA]</scope>
    <source>
        <strain evidence="3 4">Ll15</strain>
    </source>
</reference>
<dbReference type="RefSeq" id="WP_319837067.1">
    <property type="nucleotide sequence ID" value="NZ_CP137624.1"/>
</dbReference>
<dbReference type="Pfam" id="PF08346">
    <property type="entry name" value="AntA"/>
    <property type="match status" value="1"/>
</dbReference>
<dbReference type="EMBL" id="CP137624">
    <property type="protein sequence ID" value="WPK12289.1"/>
    <property type="molecule type" value="Genomic_DNA"/>
</dbReference>
<dbReference type="InterPro" id="IPR005039">
    <property type="entry name" value="Ant_C"/>
</dbReference>
<feature type="domain" description="Antirepressor protein C-terminal" evidence="1">
    <location>
        <begin position="127"/>
        <end position="237"/>
    </location>
</feature>
<proteinExistence type="predicted"/>
<dbReference type="Pfam" id="PF03374">
    <property type="entry name" value="ANT"/>
    <property type="match status" value="1"/>
</dbReference>
<dbReference type="InterPro" id="IPR013557">
    <property type="entry name" value="AntA/B_antirep"/>
</dbReference>
<gene>
    <name evidence="3" type="ORF">R6U77_00960</name>
</gene>
<keyword evidence="4" id="KW-1185">Reference proteome</keyword>
<feature type="domain" description="AntA/AntB antirepressor" evidence="2">
    <location>
        <begin position="17"/>
        <end position="88"/>
    </location>
</feature>
<accession>A0ABZ0RZ58</accession>
<evidence type="ECO:0000313" key="3">
    <source>
        <dbReference type="EMBL" id="WPK12289.1"/>
    </source>
</evidence>
<name>A0ABZ0RZ58_9BACI</name>
<protein>
    <submittedName>
        <fullName evidence="3">Phage antirepressor KilAC domain-containing protein</fullName>
    </submittedName>
</protein>
<sequence>MDQLIQTATNEQGEIIVSGRELHEFLGISTKYMDWIKRMFDYGFTENVDFTVFLKNEPDVTAFGGIRKITDHALKLDMAKEISMIQRNEKGKQARQYFLHLERLWNSPEMVIKRAMDFQQQKIIQLETQIQEDKPYTKFGRVVAISDGAVNIGTFAKMIYEKHGINIGRNKLMAWLRDNGYLIRQEGAEKNLPKQRYIENGWFRVRPAIIARTDGDVQKGTPLITGKGQVALLEILYKEFKNEGA</sequence>
<organism evidence="3 4">
    <name type="scientific">Lysinibacillus louembei</name>
    <dbReference type="NCBI Taxonomy" id="1470088"/>
    <lineage>
        <taxon>Bacteria</taxon>
        <taxon>Bacillati</taxon>
        <taxon>Bacillota</taxon>
        <taxon>Bacilli</taxon>
        <taxon>Bacillales</taxon>
        <taxon>Bacillaceae</taxon>
        <taxon>Lysinibacillus</taxon>
    </lineage>
</organism>
<evidence type="ECO:0000259" key="1">
    <source>
        <dbReference type="Pfam" id="PF03374"/>
    </source>
</evidence>